<dbReference type="OrthoDB" id="331341at2759"/>
<dbReference type="EMBL" id="CAJNRF010002893">
    <property type="protein sequence ID" value="CAF2044210.1"/>
    <property type="molecule type" value="Genomic_DNA"/>
</dbReference>
<organism evidence="4 11">
    <name type="scientific">Rotaria magnacalcarata</name>
    <dbReference type="NCBI Taxonomy" id="392030"/>
    <lineage>
        <taxon>Eukaryota</taxon>
        <taxon>Metazoa</taxon>
        <taxon>Spiralia</taxon>
        <taxon>Gnathifera</taxon>
        <taxon>Rotifera</taxon>
        <taxon>Eurotatoria</taxon>
        <taxon>Bdelloidea</taxon>
        <taxon>Philodinida</taxon>
        <taxon>Philodinidae</taxon>
        <taxon>Rotaria</taxon>
    </lineage>
</organism>
<dbReference type="PANTHER" id="PTHR13138:SF3">
    <property type="entry name" value="CD2 ANTIGEN CYTOPLASMIC TAIL-BINDING PROTEIN 2"/>
    <property type="match status" value="1"/>
</dbReference>
<evidence type="ECO:0000313" key="2">
    <source>
        <dbReference type="EMBL" id="CAF1470346.1"/>
    </source>
</evidence>
<feature type="compositionally biased region" description="Acidic residues" evidence="1">
    <location>
        <begin position="144"/>
        <end position="156"/>
    </location>
</feature>
<evidence type="ECO:0000313" key="12">
    <source>
        <dbReference type="Proteomes" id="UP000663866"/>
    </source>
</evidence>
<dbReference type="EMBL" id="CAJOBF010000381">
    <property type="protein sequence ID" value="CAF3808196.1"/>
    <property type="molecule type" value="Genomic_DNA"/>
</dbReference>
<evidence type="ECO:0000256" key="1">
    <source>
        <dbReference type="SAM" id="MobiDB-lite"/>
    </source>
</evidence>
<dbReference type="InterPro" id="IPR039905">
    <property type="entry name" value="CD2BP2/Lin1"/>
</dbReference>
<dbReference type="InterPro" id="IPR035445">
    <property type="entry name" value="GYF-like_dom_sf"/>
</dbReference>
<dbReference type="Proteomes" id="UP000663834">
    <property type="component" value="Unassembled WGS sequence"/>
</dbReference>
<dbReference type="PANTHER" id="PTHR13138">
    <property type="entry name" value="PROTEIN LIN1"/>
    <property type="match status" value="1"/>
</dbReference>
<dbReference type="EMBL" id="CAJOBG010001457">
    <property type="protein sequence ID" value="CAF3930886.1"/>
    <property type="molecule type" value="Genomic_DNA"/>
</dbReference>
<dbReference type="Gene3D" id="3.30.1490.40">
    <property type="match status" value="1"/>
</dbReference>
<evidence type="ECO:0000313" key="4">
    <source>
        <dbReference type="EMBL" id="CAF2044210.1"/>
    </source>
</evidence>
<proteinExistence type="predicted"/>
<dbReference type="Proteomes" id="UP000663842">
    <property type="component" value="Unassembled WGS sequence"/>
</dbReference>
<accession>A0A816P580</accession>
<evidence type="ECO:0000313" key="8">
    <source>
        <dbReference type="EMBL" id="CAF3810929.1"/>
    </source>
</evidence>
<dbReference type="EMBL" id="CAJNRG010011221">
    <property type="protein sequence ID" value="CAF2130437.1"/>
    <property type="molecule type" value="Genomic_DNA"/>
</dbReference>
<dbReference type="Proteomes" id="UP000663856">
    <property type="component" value="Unassembled WGS sequence"/>
</dbReference>
<feature type="compositionally biased region" description="Acidic residues" evidence="1">
    <location>
        <begin position="42"/>
        <end position="51"/>
    </location>
</feature>
<dbReference type="EMBL" id="CAJNRE010011657">
    <property type="protein sequence ID" value="CAF2103608.1"/>
    <property type="molecule type" value="Genomic_DNA"/>
</dbReference>
<comment type="caution">
    <text evidence="4">The sequence shown here is derived from an EMBL/GenBank/DDBJ whole genome shotgun (WGS) entry which is preliminary data.</text>
</comment>
<evidence type="ECO:0000313" key="3">
    <source>
        <dbReference type="EMBL" id="CAF1559287.1"/>
    </source>
</evidence>
<evidence type="ECO:0000313" key="9">
    <source>
        <dbReference type="EMBL" id="CAF3930886.1"/>
    </source>
</evidence>
<feature type="region of interest" description="Disordered" evidence="1">
    <location>
        <begin position="1"/>
        <end position="70"/>
    </location>
</feature>
<evidence type="ECO:0000313" key="5">
    <source>
        <dbReference type="EMBL" id="CAF2103608.1"/>
    </source>
</evidence>
<name>A0A816P580_9BILA</name>
<gene>
    <name evidence="10" type="ORF">BYL167_LOCUS10931</name>
    <name evidence="2" type="ORF">CJN711_LOCUS25625</name>
    <name evidence="3" type="ORF">KQP761_LOCUS18244</name>
    <name evidence="5" type="ORF">MBJ925_LOCUS22755</name>
    <name evidence="9" type="ORF">OVN521_LOCUS11121</name>
    <name evidence="8" type="ORF">SMN809_LOCUS1722</name>
    <name evidence="7" type="ORF">UXM345_LOCUS5218</name>
    <name evidence="4" type="ORF">WKI299_LOCUS8901</name>
    <name evidence="6" type="ORF">XDN619_LOCUS24630</name>
</gene>
<dbReference type="Proteomes" id="UP000663855">
    <property type="component" value="Unassembled WGS sequence"/>
</dbReference>
<reference evidence="4" key="1">
    <citation type="submission" date="2021-02" db="EMBL/GenBank/DDBJ databases">
        <authorList>
            <person name="Nowell W R."/>
        </authorList>
    </citation>
    <scope>NUCLEOTIDE SEQUENCE</scope>
</reference>
<dbReference type="EMBL" id="CAJNOV010011932">
    <property type="protein sequence ID" value="CAF1470346.1"/>
    <property type="molecule type" value="Genomic_DNA"/>
</dbReference>
<protein>
    <recommendedName>
        <fullName evidence="13">CD2 antigen cytoplasmic tail-binding protein 2</fullName>
    </recommendedName>
</protein>
<evidence type="ECO:0008006" key="13">
    <source>
        <dbReference type="Google" id="ProtNLM"/>
    </source>
</evidence>
<feature type="region of interest" description="Disordered" evidence="1">
    <location>
        <begin position="193"/>
        <end position="215"/>
    </location>
</feature>
<dbReference type="Proteomes" id="UP000663887">
    <property type="component" value="Unassembled WGS sequence"/>
</dbReference>
<dbReference type="Proteomes" id="UP000676336">
    <property type="component" value="Unassembled WGS sequence"/>
</dbReference>
<keyword evidence="12" id="KW-1185">Reference proteome</keyword>
<dbReference type="Proteomes" id="UP000663866">
    <property type="component" value="Unassembled WGS sequence"/>
</dbReference>
<evidence type="ECO:0000313" key="7">
    <source>
        <dbReference type="EMBL" id="CAF3808196.1"/>
    </source>
</evidence>
<dbReference type="EMBL" id="CAJOBI010000279">
    <property type="protein sequence ID" value="CAF3810929.1"/>
    <property type="molecule type" value="Genomic_DNA"/>
</dbReference>
<dbReference type="Proteomes" id="UP000663824">
    <property type="component" value="Unassembled WGS sequence"/>
</dbReference>
<evidence type="ECO:0000313" key="10">
    <source>
        <dbReference type="EMBL" id="CAF3949167.1"/>
    </source>
</evidence>
<evidence type="ECO:0000313" key="11">
    <source>
        <dbReference type="Proteomes" id="UP000663856"/>
    </source>
</evidence>
<sequence>MDRKRKVTFKTDEESDQTNKKQKKFTNESGNTRLHSGKYTLDSDEEDEEEKDNAKVMNSDDLDDIGQEQATIGFDNDVKITPFNIDEEMEDGHYDESGCFQWKKKDKEEVHDAWLDEIDWTNVKNYKLKNAQGTDDNIKNSSNNDDDDNDDGDETNDNQFNEINALKSILALMQPGETVVRAIKRFGAAAASNKSKQRIKQRKPLPGEIPTASPAELNPEELKKNKLLLEEMTGLADQFVSNGQIDIYQETYEQLKSKFDHRLSSASNSTTNLAFDMYGDNDVSSSITNSTSSTNKNEAPITYWEYTADDNSSIQGPFTTEHMVRLTNTEGKLDKDKVRCRRVGTEQFYTIKRIDFDLYLD</sequence>
<dbReference type="AlphaFoldDB" id="A0A816P580"/>
<dbReference type="GO" id="GO:0005682">
    <property type="term" value="C:U5 snRNP"/>
    <property type="evidence" value="ECO:0007669"/>
    <property type="project" value="InterPro"/>
</dbReference>
<dbReference type="Proteomes" id="UP000681967">
    <property type="component" value="Unassembled WGS sequence"/>
</dbReference>
<feature type="region of interest" description="Disordered" evidence="1">
    <location>
        <begin position="132"/>
        <end position="158"/>
    </location>
</feature>
<dbReference type="EMBL" id="CAJNOW010009257">
    <property type="protein sequence ID" value="CAF1559287.1"/>
    <property type="molecule type" value="Genomic_DNA"/>
</dbReference>
<dbReference type="EMBL" id="CAJOBH010003362">
    <property type="protein sequence ID" value="CAF3949167.1"/>
    <property type="molecule type" value="Genomic_DNA"/>
</dbReference>
<evidence type="ECO:0000313" key="6">
    <source>
        <dbReference type="EMBL" id="CAF2130437.1"/>
    </source>
</evidence>